<accession>A0A0R3TFE1</accession>
<dbReference type="AlphaFoldDB" id="A0A0R3TFE1"/>
<evidence type="ECO:0000313" key="2">
    <source>
        <dbReference type="Proteomes" id="UP000278807"/>
    </source>
</evidence>
<evidence type="ECO:0000313" key="3">
    <source>
        <dbReference type="WBParaSite" id="HNAJ_0000578201-mRNA-1"/>
    </source>
</evidence>
<dbReference type="EMBL" id="UZAE01005400">
    <property type="protein sequence ID" value="VDO01638.1"/>
    <property type="molecule type" value="Genomic_DNA"/>
</dbReference>
<proteinExistence type="predicted"/>
<keyword evidence="2" id="KW-1185">Reference proteome</keyword>
<protein>
    <submittedName>
        <fullName evidence="1 3">Uncharacterized protein</fullName>
    </submittedName>
</protein>
<reference evidence="3" key="1">
    <citation type="submission" date="2017-02" db="UniProtKB">
        <authorList>
            <consortium name="WormBaseParasite"/>
        </authorList>
    </citation>
    <scope>IDENTIFICATION</scope>
</reference>
<reference evidence="1 2" key="2">
    <citation type="submission" date="2018-11" db="EMBL/GenBank/DDBJ databases">
        <authorList>
            <consortium name="Pathogen Informatics"/>
        </authorList>
    </citation>
    <scope>NUCLEOTIDE SEQUENCE [LARGE SCALE GENOMIC DNA]</scope>
</reference>
<dbReference type="Proteomes" id="UP000278807">
    <property type="component" value="Unassembled WGS sequence"/>
</dbReference>
<sequence length="41" mass="4584">MQYSFLPCLFVVLNNASPEIRSFHHTLIVSFSAPIGSHILP</sequence>
<organism evidence="3">
    <name type="scientific">Rodentolepis nana</name>
    <name type="common">Dwarf tapeworm</name>
    <name type="synonym">Hymenolepis nana</name>
    <dbReference type="NCBI Taxonomy" id="102285"/>
    <lineage>
        <taxon>Eukaryota</taxon>
        <taxon>Metazoa</taxon>
        <taxon>Spiralia</taxon>
        <taxon>Lophotrochozoa</taxon>
        <taxon>Platyhelminthes</taxon>
        <taxon>Cestoda</taxon>
        <taxon>Eucestoda</taxon>
        <taxon>Cyclophyllidea</taxon>
        <taxon>Hymenolepididae</taxon>
        <taxon>Rodentolepis</taxon>
    </lineage>
</organism>
<name>A0A0R3TFE1_RODNA</name>
<gene>
    <name evidence="1" type="ORF">HNAJ_LOCUS5778</name>
</gene>
<evidence type="ECO:0000313" key="1">
    <source>
        <dbReference type="EMBL" id="VDO01638.1"/>
    </source>
</evidence>
<dbReference type="WBParaSite" id="HNAJ_0000578201-mRNA-1">
    <property type="protein sequence ID" value="HNAJ_0000578201-mRNA-1"/>
    <property type="gene ID" value="HNAJ_0000578201"/>
</dbReference>